<evidence type="ECO:0000313" key="4">
    <source>
        <dbReference type="EMBL" id="CAL1712838.1"/>
    </source>
</evidence>
<evidence type="ECO:0000313" key="5">
    <source>
        <dbReference type="Proteomes" id="UP001497453"/>
    </source>
</evidence>
<dbReference type="Gene3D" id="3.80.10.10">
    <property type="entry name" value="Ribonuclease Inhibitor"/>
    <property type="match status" value="1"/>
</dbReference>
<feature type="region of interest" description="Disordered" evidence="2">
    <location>
        <begin position="40"/>
        <end position="70"/>
    </location>
</feature>
<reference evidence="5" key="1">
    <citation type="submission" date="2024-04" db="EMBL/GenBank/DDBJ databases">
        <authorList>
            <person name="Shaw F."/>
            <person name="Minotto A."/>
        </authorList>
    </citation>
    <scope>NUCLEOTIDE SEQUENCE [LARGE SCALE GENOMIC DNA]</scope>
</reference>
<organism evidence="4 5">
    <name type="scientific">Somion occarium</name>
    <dbReference type="NCBI Taxonomy" id="3059160"/>
    <lineage>
        <taxon>Eukaryota</taxon>
        <taxon>Fungi</taxon>
        <taxon>Dikarya</taxon>
        <taxon>Basidiomycota</taxon>
        <taxon>Agaricomycotina</taxon>
        <taxon>Agaricomycetes</taxon>
        <taxon>Polyporales</taxon>
        <taxon>Cerrenaceae</taxon>
        <taxon>Somion</taxon>
    </lineage>
</organism>
<keyword evidence="1" id="KW-0175">Coiled coil</keyword>
<accession>A0ABP1E0G5</accession>
<feature type="domain" description="F-box" evidence="3">
    <location>
        <begin position="113"/>
        <end position="163"/>
    </location>
</feature>
<feature type="region of interest" description="Disordered" evidence="2">
    <location>
        <begin position="1"/>
        <end position="28"/>
    </location>
</feature>
<name>A0ABP1E0G5_9APHY</name>
<dbReference type="Gene3D" id="1.20.1280.50">
    <property type="match status" value="1"/>
</dbReference>
<dbReference type="InterPro" id="IPR001810">
    <property type="entry name" value="F-box_dom"/>
</dbReference>
<keyword evidence="5" id="KW-1185">Reference proteome</keyword>
<evidence type="ECO:0000259" key="3">
    <source>
        <dbReference type="Pfam" id="PF12937"/>
    </source>
</evidence>
<feature type="compositionally biased region" description="Low complexity" evidence="2">
    <location>
        <begin position="11"/>
        <end position="28"/>
    </location>
</feature>
<evidence type="ECO:0000256" key="1">
    <source>
        <dbReference type="SAM" id="Coils"/>
    </source>
</evidence>
<proteinExistence type="predicted"/>
<dbReference type="SUPFAM" id="SSF52047">
    <property type="entry name" value="RNI-like"/>
    <property type="match status" value="1"/>
</dbReference>
<dbReference type="InterPro" id="IPR032675">
    <property type="entry name" value="LRR_dom_sf"/>
</dbReference>
<dbReference type="PANTHER" id="PTHR38926:SF5">
    <property type="entry name" value="F-BOX AND LEUCINE-RICH REPEAT PROTEIN 6"/>
    <property type="match status" value="1"/>
</dbReference>
<gene>
    <name evidence="4" type="ORF">GFSPODELE1_LOCUS9014</name>
</gene>
<evidence type="ECO:0000256" key="2">
    <source>
        <dbReference type="SAM" id="MobiDB-lite"/>
    </source>
</evidence>
<dbReference type="Proteomes" id="UP001497453">
    <property type="component" value="Chromosome 7"/>
</dbReference>
<sequence length="614" mass="69170">MAVEPPRTRTSVASSWASDRSSLPPPYELYDLYPPVPVAATDSLRSHSSQTEPPRHTAPGSPRSPRKQAGNLSIPHLREALNSLESKMATLLSERDILESRLEQAVRLQSPVQRLPNELLASIFIQGVLDMEEEDSLMLSSLMLVCRYWKEVAINTPILWSRVVAGTRHSLGKVRRKLERSKSVPLHVCVDFSPRVDNENVSTANIILAMDLLQTSIWRWKSFRLTVPNRPQAHAALTRCQEEAPLLEILSIRILHSMQEDHFPHRAPLPLFEGRTPCLKSCSFTSFNFGWDMKLLSRLRVLKLGGYWNGFSPSVDTILGILKACPSLEEFALRNMSDVDPDSCSMPEPDHSEHERTSDSRIIRLQRLRKLSFYYAGIVRTRTIMSLLSFPALETIELSFLDNVSPVIEHLRRQSLTSLPLRRMRIESCFFNELKMVRLLRRLPSITMLEFIDAEDATSNLLKTLSTPPTAQTWICPRLTSLALEGCTNMDWEALRTFVESRLPAHARAYPTQLISSASAVPTQCQASNQLGPSTTFTSSASAFAAKAHILAHIPATTHAKMMSDSVGWPLRLQSIDLTRCHQISKEMVQWLRMYVAQVRCEIAAGIWGEASTT</sequence>
<dbReference type="PANTHER" id="PTHR38926">
    <property type="entry name" value="F-BOX DOMAIN CONTAINING PROTEIN, EXPRESSED"/>
    <property type="match status" value="1"/>
</dbReference>
<dbReference type="EMBL" id="OZ037950">
    <property type="protein sequence ID" value="CAL1712838.1"/>
    <property type="molecule type" value="Genomic_DNA"/>
</dbReference>
<feature type="coiled-coil region" evidence="1">
    <location>
        <begin position="74"/>
        <end position="108"/>
    </location>
</feature>
<dbReference type="Pfam" id="PF12937">
    <property type="entry name" value="F-box-like"/>
    <property type="match status" value="1"/>
</dbReference>
<protein>
    <recommendedName>
        <fullName evidence="3">F-box domain-containing protein</fullName>
    </recommendedName>
</protein>